<dbReference type="InterPro" id="IPR012902">
    <property type="entry name" value="N_methyl_site"/>
</dbReference>
<accession>A0A381J882</accession>
<evidence type="ECO:0000313" key="3">
    <source>
        <dbReference type="Proteomes" id="UP000254664"/>
    </source>
</evidence>
<evidence type="ECO:0000313" key="2">
    <source>
        <dbReference type="EMBL" id="SUY47203.1"/>
    </source>
</evidence>
<keyword evidence="1" id="KW-0472">Membrane</keyword>
<keyword evidence="1" id="KW-1133">Transmembrane helix</keyword>
<dbReference type="OrthoDB" id="1935244at2"/>
<keyword evidence="1" id="KW-0812">Transmembrane</keyword>
<dbReference type="NCBIfam" id="TIGR02532">
    <property type="entry name" value="IV_pilin_GFxxxE"/>
    <property type="match status" value="1"/>
</dbReference>
<name>A0A381J882_9CLOT</name>
<dbReference type="AlphaFoldDB" id="A0A381J882"/>
<sequence>MKRVFNKGYSKNKGFTLIEILITLSLIGITAYVTFIPIKLVKNNIFNAELKHCKTSIFSLVSFSSEYCKSNQKKGYIQLEKKLNKISFVVDNKVAKFILIPKEYKLTDGDVDGMFFVNEDGAVPSGTIKIIDSKNKEHSITIQVGNFYAEIK</sequence>
<reference evidence="2 3" key="1">
    <citation type="submission" date="2018-06" db="EMBL/GenBank/DDBJ databases">
        <authorList>
            <consortium name="Pathogen Informatics"/>
            <person name="Doyle S."/>
        </authorList>
    </citation>
    <scope>NUCLEOTIDE SEQUENCE [LARGE SCALE GENOMIC DNA]</scope>
    <source>
        <strain evidence="2 3">NCTC9836</strain>
    </source>
</reference>
<dbReference type="Proteomes" id="UP000254664">
    <property type="component" value="Unassembled WGS sequence"/>
</dbReference>
<protein>
    <submittedName>
        <fullName evidence="2">Prepilin-type N-terminal cleavage/methylation domain-containing protein</fullName>
    </submittedName>
</protein>
<dbReference type="Pfam" id="PF07963">
    <property type="entry name" value="N_methyl"/>
    <property type="match status" value="1"/>
</dbReference>
<feature type="transmembrane region" description="Helical" evidence="1">
    <location>
        <begin position="20"/>
        <end position="41"/>
    </location>
</feature>
<dbReference type="EMBL" id="UFWZ01000001">
    <property type="protein sequence ID" value="SUY47203.1"/>
    <property type="molecule type" value="Genomic_DNA"/>
</dbReference>
<organism evidence="2 3">
    <name type="scientific">Clostridium putrefaciens</name>
    <dbReference type="NCBI Taxonomy" id="99675"/>
    <lineage>
        <taxon>Bacteria</taxon>
        <taxon>Bacillati</taxon>
        <taxon>Bacillota</taxon>
        <taxon>Clostridia</taxon>
        <taxon>Eubacteriales</taxon>
        <taxon>Clostridiaceae</taxon>
        <taxon>Clostridium</taxon>
    </lineage>
</organism>
<dbReference type="RefSeq" id="WP_115641182.1">
    <property type="nucleotide sequence ID" value="NZ_UFWZ01000001.1"/>
</dbReference>
<gene>
    <name evidence="2" type="ORF">NCTC9836_01530</name>
</gene>
<proteinExistence type="predicted"/>
<keyword evidence="3" id="KW-1185">Reference proteome</keyword>
<evidence type="ECO:0000256" key="1">
    <source>
        <dbReference type="SAM" id="Phobius"/>
    </source>
</evidence>